<dbReference type="Gene3D" id="2.170.130.10">
    <property type="entry name" value="TonB-dependent receptor, plug domain"/>
    <property type="match status" value="1"/>
</dbReference>
<dbReference type="Gene3D" id="2.40.170.20">
    <property type="entry name" value="TonB-dependent receptor, beta-barrel domain"/>
    <property type="match status" value="1"/>
</dbReference>
<evidence type="ECO:0000256" key="7">
    <source>
        <dbReference type="ARBA" id="ARBA00023004"/>
    </source>
</evidence>
<dbReference type="InterPro" id="IPR036942">
    <property type="entry name" value="Beta-barrel_TonB_sf"/>
</dbReference>
<gene>
    <name evidence="15" type="ORF">PQR62_07510</name>
</gene>
<dbReference type="EMBL" id="JAQQFM010000003">
    <property type="protein sequence ID" value="MFL9924105.1"/>
    <property type="molecule type" value="Genomic_DNA"/>
</dbReference>
<dbReference type="RefSeq" id="WP_408156399.1">
    <property type="nucleotide sequence ID" value="NZ_JAQQFM010000003.1"/>
</dbReference>
<evidence type="ECO:0000256" key="10">
    <source>
        <dbReference type="ARBA" id="ARBA00023170"/>
    </source>
</evidence>
<dbReference type="PANTHER" id="PTHR32552:SF82">
    <property type="entry name" value="FCUA PROTEIN"/>
    <property type="match status" value="1"/>
</dbReference>
<evidence type="ECO:0000256" key="6">
    <source>
        <dbReference type="ARBA" id="ARBA00022692"/>
    </source>
</evidence>
<dbReference type="Gene3D" id="3.55.50.30">
    <property type="match status" value="1"/>
</dbReference>
<evidence type="ECO:0000256" key="4">
    <source>
        <dbReference type="ARBA" id="ARBA00022452"/>
    </source>
</evidence>
<feature type="domain" description="Secretin/TonB short N-terminal" evidence="14">
    <location>
        <begin position="97"/>
        <end position="148"/>
    </location>
</feature>
<accession>A0ABW9A817</accession>
<keyword evidence="6 12" id="KW-0812">Transmembrane</keyword>
<evidence type="ECO:0000313" key="16">
    <source>
        <dbReference type="Proteomes" id="UP001629246"/>
    </source>
</evidence>
<comment type="caution">
    <text evidence="15">The sequence shown here is derived from an EMBL/GenBank/DDBJ whole genome shotgun (WGS) entry which is preliminary data.</text>
</comment>
<dbReference type="InterPro" id="IPR000531">
    <property type="entry name" value="Beta-barrel_TonB"/>
</dbReference>
<evidence type="ECO:0000256" key="8">
    <source>
        <dbReference type="ARBA" id="ARBA00023077"/>
    </source>
</evidence>
<keyword evidence="3 12" id="KW-0813">Transport</keyword>
<keyword evidence="5" id="KW-0410">Iron transport</keyword>
<dbReference type="PROSITE" id="PS52016">
    <property type="entry name" value="TONB_DEPENDENT_REC_3"/>
    <property type="match status" value="1"/>
</dbReference>
<dbReference type="Pfam" id="PF07715">
    <property type="entry name" value="Plug"/>
    <property type="match status" value="1"/>
</dbReference>
<organism evidence="15 16">
    <name type="scientific">Herbaspirillum lusitanum</name>
    <dbReference type="NCBI Taxonomy" id="213312"/>
    <lineage>
        <taxon>Bacteria</taxon>
        <taxon>Pseudomonadati</taxon>
        <taxon>Pseudomonadota</taxon>
        <taxon>Betaproteobacteria</taxon>
        <taxon>Burkholderiales</taxon>
        <taxon>Oxalobacteraceae</taxon>
        <taxon>Herbaspirillum</taxon>
    </lineage>
</organism>
<dbReference type="InterPro" id="IPR011662">
    <property type="entry name" value="Secretin/TonB_short_N"/>
</dbReference>
<keyword evidence="11 12" id="KW-0998">Cell outer membrane</keyword>
<dbReference type="InterPro" id="IPR012910">
    <property type="entry name" value="Plug_dom"/>
</dbReference>
<evidence type="ECO:0000256" key="2">
    <source>
        <dbReference type="ARBA" id="ARBA00009810"/>
    </source>
</evidence>
<protein>
    <submittedName>
        <fullName evidence="15">TonB-dependent receptor</fullName>
    </submittedName>
</protein>
<dbReference type="SUPFAM" id="SSF56935">
    <property type="entry name" value="Porins"/>
    <property type="match status" value="1"/>
</dbReference>
<keyword evidence="7" id="KW-0408">Iron</keyword>
<dbReference type="Pfam" id="PF07660">
    <property type="entry name" value="STN"/>
    <property type="match status" value="1"/>
</dbReference>
<comment type="similarity">
    <text evidence="2 12 13">Belongs to the TonB-dependent receptor family.</text>
</comment>
<keyword evidence="10 15" id="KW-0675">Receptor</keyword>
<dbReference type="NCBIfam" id="TIGR01783">
    <property type="entry name" value="TonB-siderophor"/>
    <property type="match status" value="1"/>
</dbReference>
<reference evidence="15 16" key="1">
    <citation type="journal article" date="2024" name="Chem. Sci.">
        <title>Discovery of megapolipeptins by genome mining of a Burkholderiales bacteria collection.</title>
        <authorList>
            <person name="Paulo B.S."/>
            <person name="Recchia M.J.J."/>
            <person name="Lee S."/>
            <person name="Fergusson C.H."/>
            <person name="Romanowski S.B."/>
            <person name="Hernandez A."/>
            <person name="Krull N."/>
            <person name="Liu D.Y."/>
            <person name="Cavanagh H."/>
            <person name="Bos A."/>
            <person name="Gray C.A."/>
            <person name="Murphy B.T."/>
            <person name="Linington R.G."/>
            <person name="Eustaquio A.S."/>
        </authorList>
    </citation>
    <scope>NUCLEOTIDE SEQUENCE [LARGE SCALE GENOMIC DNA]</scope>
    <source>
        <strain evidence="15 16">RL21-008-BIB-A</strain>
    </source>
</reference>
<keyword evidence="4 12" id="KW-1134">Transmembrane beta strand</keyword>
<evidence type="ECO:0000259" key="14">
    <source>
        <dbReference type="SMART" id="SM00965"/>
    </source>
</evidence>
<keyword evidence="16" id="KW-1185">Reference proteome</keyword>
<dbReference type="Proteomes" id="UP001629246">
    <property type="component" value="Unassembled WGS sequence"/>
</dbReference>
<keyword evidence="8 13" id="KW-0798">TonB box</keyword>
<keyword evidence="5" id="KW-0406">Ion transport</keyword>
<evidence type="ECO:0000256" key="9">
    <source>
        <dbReference type="ARBA" id="ARBA00023136"/>
    </source>
</evidence>
<evidence type="ECO:0000256" key="12">
    <source>
        <dbReference type="PROSITE-ProRule" id="PRU01360"/>
    </source>
</evidence>
<comment type="subcellular location">
    <subcellularLocation>
        <location evidence="1 12">Cell outer membrane</location>
        <topology evidence="1 12">Multi-pass membrane protein</topology>
    </subcellularLocation>
</comment>
<keyword evidence="9 12" id="KW-0472">Membrane</keyword>
<name>A0ABW9A817_9BURK</name>
<proteinExistence type="inferred from homology"/>
<dbReference type="InterPro" id="IPR010105">
    <property type="entry name" value="TonB_sidphr_rcpt"/>
</dbReference>
<dbReference type="InterPro" id="IPR039426">
    <property type="entry name" value="TonB-dep_rcpt-like"/>
</dbReference>
<sequence length="848" mass="89785">MHRQHQQHRHSNNKHDKRPALIAREGDAWQSHPRPGVLATRLALLAMMTVSGISATLPAHAQTSSGDQAGQVAVRSFDVPAGPLASTLNRLADQANLLLSVPTSVTAGKNSPGVRGKYSVDGAFQAALEGTGLQAARQADGTFAVIPVSTALPAGATLPTVQVNASAEVSGLPAPYAGSQVARGSRAGLLGNKDVLDTPFSTISYTAELMENQQAITLADVLANDPAVRSVSYGLTNAAGAGDSFLIRGFSIQNSVLFDGIPGIAPSRTLPVETAERIEVLKGPNALLNGMAPGAGGSVGGAINMVPKRADDQPLTRVTASYMSDGIVGGHLDLGRRFGEENQWGVRFNGSYRNGNTPTEGQSVELSVATIGIDYRGRELRVSLDAGHQTLNNKAPQGSGGFGIDDAIAVVSAPAGSTRVAQDWEFSRTRSSYLLLKGEYDINPDWSIYGAAGGSNNTFSYLSTDTYVSDAQGNAQATVYYWPDWYNYRVVQGGIKGKFNTGGIRHQINLGATYLKKDHGYTTDYYGFTSFATNIYNPPSVAAPSLAGFSSDPAKTDTLELPSVALSDTLSFLDDRIALTVGARHQRVKFIAYDTATGAGTTTYDQSALTPVLAAVFKLQPNWSVYGNYIEGLGQGDTAPVGTTNAGQVFPPIKTKQREIGTKYDLGRFMATASLFQVQKPSGLSVANGDGTYTYRVSGEQRNRGLELSFYGEVARGVRLLGGATYTDPRLTGTDGGANDGKMAANVSRWQLNLGGEYDPASLPGITLSARAISSSSQYLDEANTRSIAGWTRWDIGARYKTIIAGKSTVFKAGIQNLFNRSYWASGSGSWLYVGQPRVVSLSASVDF</sequence>
<dbReference type="InterPro" id="IPR037066">
    <property type="entry name" value="Plug_dom_sf"/>
</dbReference>
<dbReference type="PANTHER" id="PTHR32552">
    <property type="entry name" value="FERRICHROME IRON RECEPTOR-RELATED"/>
    <property type="match status" value="1"/>
</dbReference>
<dbReference type="Pfam" id="PF00593">
    <property type="entry name" value="TonB_dep_Rec_b-barrel"/>
    <property type="match status" value="1"/>
</dbReference>
<evidence type="ECO:0000256" key="11">
    <source>
        <dbReference type="ARBA" id="ARBA00023237"/>
    </source>
</evidence>
<dbReference type="SMART" id="SM00965">
    <property type="entry name" value="STN"/>
    <property type="match status" value="1"/>
</dbReference>
<evidence type="ECO:0000256" key="13">
    <source>
        <dbReference type="RuleBase" id="RU003357"/>
    </source>
</evidence>
<evidence type="ECO:0000256" key="1">
    <source>
        <dbReference type="ARBA" id="ARBA00004571"/>
    </source>
</evidence>
<evidence type="ECO:0000256" key="3">
    <source>
        <dbReference type="ARBA" id="ARBA00022448"/>
    </source>
</evidence>
<evidence type="ECO:0000256" key="5">
    <source>
        <dbReference type="ARBA" id="ARBA00022496"/>
    </source>
</evidence>
<evidence type="ECO:0000313" key="15">
    <source>
        <dbReference type="EMBL" id="MFL9924105.1"/>
    </source>
</evidence>
<dbReference type="CDD" id="cd01347">
    <property type="entry name" value="ligand_gated_channel"/>
    <property type="match status" value="1"/>
</dbReference>